<dbReference type="OrthoDB" id="9813184at2"/>
<dbReference type="InterPro" id="IPR031330">
    <property type="entry name" value="Gly_Hdrlase_35_cat"/>
</dbReference>
<dbReference type="PRINTS" id="PR00742">
    <property type="entry name" value="GLHYDRLASE35"/>
</dbReference>
<reference evidence="5" key="1">
    <citation type="submission" date="2017-10" db="EMBL/GenBank/DDBJ databases">
        <title>Draft genome sequences of strains TRE 1, TRE 9, TRE H and TRI 7, isolated from tamarins, belonging to four potential novel Bifidobacterium species.</title>
        <authorList>
            <person name="Mattarelli P."/>
            <person name="Modesto M."/>
            <person name="Puglisi E."/>
            <person name="Morelli L."/>
            <person name="Bonetti A."/>
            <person name="Spezio C."/>
            <person name="Sandri C."/>
        </authorList>
    </citation>
    <scope>NUCLEOTIDE SEQUENCE [LARGE SCALE GENOMIC DNA]</scope>
    <source>
        <strain evidence="5">TREH</strain>
    </source>
</reference>
<name>A0A2M9HIA9_9BIFI</name>
<gene>
    <name evidence="4" type="ORF">CSQ86_08500</name>
</gene>
<feature type="domain" description="Glycoside hydrolase 35 catalytic" evidence="3">
    <location>
        <begin position="293"/>
        <end position="425"/>
    </location>
</feature>
<dbReference type="EMBL" id="PEBJ01000005">
    <property type="protein sequence ID" value="PJM76517.1"/>
    <property type="molecule type" value="Genomic_DNA"/>
</dbReference>
<evidence type="ECO:0000313" key="4">
    <source>
        <dbReference type="EMBL" id="PJM76517.1"/>
    </source>
</evidence>
<evidence type="ECO:0000256" key="1">
    <source>
        <dbReference type="ARBA" id="ARBA00009809"/>
    </source>
</evidence>
<protein>
    <submittedName>
        <fullName evidence="4">Beta-galactosidase</fullName>
    </submittedName>
</protein>
<accession>A0A2M9HIA9</accession>
<dbReference type="PANTHER" id="PTHR23421">
    <property type="entry name" value="BETA-GALACTOSIDASE RELATED"/>
    <property type="match status" value="1"/>
</dbReference>
<dbReference type="Proteomes" id="UP000229239">
    <property type="component" value="Unassembled WGS sequence"/>
</dbReference>
<organism evidence="4 5">
    <name type="scientific">Bifidobacterium felsineum</name>
    <dbReference type="NCBI Taxonomy" id="2045440"/>
    <lineage>
        <taxon>Bacteria</taxon>
        <taxon>Bacillati</taxon>
        <taxon>Actinomycetota</taxon>
        <taxon>Actinomycetes</taxon>
        <taxon>Bifidobacteriales</taxon>
        <taxon>Bifidobacteriaceae</taxon>
        <taxon>Bifidobacterium</taxon>
    </lineage>
</organism>
<evidence type="ECO:0000256" key="2">
    <source>
        <dbReference type="RuleBase" id="RU003679"/>
    </source>
</evidence>
<proteinExistence type="inferred from homology"/>
<dbReference type="Pfam" id="PF01301">
    <property type="entry name" value="Glyco_hydro_35"/>
    <property type="match status" value="2"/>
</dbReference>
<dbReference type="InterPro" id="IPR017853">
    <property type="entry name" value="GH"/>
</dbReference>
<keyword evidence="5" id="KW-1185">Reference proteome</keyword>
<evidence type="ECO:0000259" key="3">
    <source>
        <dbReference type="Pfam" id="PF01301"/>
    </source>
</evidence>
<dbReference type="SUPFAM" id="SSF51445">
    <property type="entry name" value="(Trans)glycosidases"/>
    <property type="match status" value="1"/>
</dbReference>
<dbReference type="Gene3D" id="3.20.20.80">
    <property type="entry name" value="Glycosidases"/>
    <property type="match status" value="1"/>
</dbReference>
<sequence>MLHLCRVYGTSSLTKHPASSLPHCNTSCFSKGNPMNHTLDLTGFKPKAITPFSITRNDWGVAPDGTAVDFTNYYMTFDGKLFYGVCGEFHYSRMNPSRWDEQLAKMAAGGVNVIATYVFWNHHEEHENQWNFNGRRNIRRFIKLCAKHGLKVIVRLGPFDHGEVRNGGIPDWMYGKPYEVRSVDPGFLDKVRDLYAHVAAQLDGLYFKDGGPIVAAQLDNEYMHSSSPWEMTTGITNEWVPGGHDGFAYVHALRRIAEEEGISVPFYTNTGWGGSPVPDDVLPLWGGYAYRPWLFYAGPGEHPVTDEYVYRNFHSNDCPRGEEFAPTYEPETKPYACCEMGGGMFSSYNYRFVLPMKSVDAMSNIKMASGCNFLGYYMFQGGSNPIGDGIYLNESQLPKISYDFQAALGEFGQTRESYRRMKAVHYFALAFADRLCPLGVAAPEGQESIAPTDMESLRWCVRTDGERGFVFLNNFQDHASMPAKHGESVSVTLASGETVTFDGIGLASDENCILPFNMDLDGVTLTAATAQPVTVIAPAGADHRTFVFLKPDGMDDCWFRFVDGTVHHVPAEAKMETFPASDGRGHTVDIICVSRAKADSMTVVADGTALVFAGDAVSQDAAHPSITNNGAAVYELDGHIIVESTEATVPVTSYPAEFLVEQSVQYKPVSVSPSVQKLSDTRYVIDLPDDLLAADGVADMRLRVRYSGDIGWLWCGSTLVDDNFCNGDVWEIGLKEYVQLLEDHRGQLVLTITPIKEGANVNVESAMAARMENVDGQQAGLESVELQPVYQTVLQAA</sequence>
<feature type="domain" description="Glycoside hydrolase 35 catalytic" evidence="3">
    <location>
        <begin position="75"/>
        <end position="223"/>
    </location>
</feature>
<comment type="caution">
    <text evidence="4">The sequence shown here is derived from an EMBL/GenBank/DDBJ whole genome shotgun (WGS) entry which is preliminary data.</text>
</comment>
<comment type="similarity">
    <text evidence="1 2">Belongs to the glycosyl hydrolase 35 family.</text>
</comment>
<dbReference type="AlphaFoldDB" id="A0A2M9HIA9"/>
<dbReference type="GO" id="GO:0004553">
    <property type="term" value="F:hydrolase activity, hydrolyzing O-glycosyl compounds"/>
    <property type="evidence" value="ECO:0007669"/>
    <property type="project" value="InterPro"/>
</dbReference>
<dbReference type="InterPro" id="IPR001944">
    <property type="entry name" value="Glycoside_Hdrlase_35"/>
</dbReference>
<dbReference type="GO" id="GO:0005975">
    <property type="term" value="P:carbohydrate metabolic process"/>
    <property type="evidence" value="ECO:0007669"/>
    <property type="project" value="InterPro"/>
</dbReference>
<evidence type="ECO:0000313" key="5">
    <source>
        <dbReference type="Proteomes" id="UP000229239"/>
    </source>
</evidence>